<protein>
    <recommendedName>
        <fullName evidence="3">J domain-containing protein</fullName>
    </recommendedName>
</protein>
<evidence type="ECO:0000259" key="3">
    <source>
        <dbReference type="PROSITE" id="PS50076"/>
    </source>
</evidence>
<sequence length="311" mass="35581">MNKSTARKILGLNGTEDERAIKRKYRKLMHEHHPDNSESEDSELAAKINTAYEMVMKDFDGSDGKHHSTPKKPTTKKSTKTKNWNAKENKNAYCVRPILHEVEDYDGNSIGTIEIARGKYVWSKDEEFSLFLKSLYETSKELMDNARPSIFFEPPAVIKQKYLADITYLLTGQFIDSSLTLNELAVMDTSAYKIDAMVELETNTPVPKPGTALYPAGISKHRLYLRNKGGEIVGYLSFKDDRLYYVIIPLFEQKKAQVKMVVSDTPKSTRYGKKYADIDLWVKIIEDQNSAIDNTNRKIDELLEKYAKEGL</sequence>
<dbReference type="InterPro" id="IPR036869">
    <property type="entry name" value="J_dom_sf"/>
</dbReference>
<organism evidence="4 5">
    <name type="scientific">Pseudobutyrivibrio ruminis</name>
    <dbReference type="NCBI Taxonomy" id="46206"/>
    <lineage>
        <taxon>Bacteria</taxon>
        <taxon>Bacillati</taxon>
        <taxon>Bacillota</taxon>
        <taxon>Clostridia</taxon>
        <taxon>Lachnospirales</taxon>
        <taxon>Lachnospiraceae</taxon>
        <taxon>Pseudobutyrivibrio</taxon>
    </lineage>
</organism>
<dbReference type="Gene3D" id="1.10.287.110">
    <property type="entry name" value="DnaJ domain"/>
    <property type="match status" value="1"/>
</dbReference>
<gene>
    <name evidence="4" type="ORF">E7272_08405</name>
</gene>
<dbReference type="AlphaFoldDB" id="A0A927U9Y4"/>
<keyword evidence="1" id="KW-0235">DNA replication</keyword>
<dbReference type="Pfam" id="PF00226">
    <property type="entry name" value="DnaJ"/>
    <property type="match status" value="1"/>
</dbReference>
<evidence type="ECO:0000313" key="4">
    <source>
        <dbReference type="EMBL" id="MBE5919852.1"/>
    </source>
</evidence>
<dbReference type="CDD" id="cd06257">
    <property type="entry name" value="DnaJ"/>
    <property type="match status" value="1"/>
</dbReference>
<dbReference type="EMBL" id="SVER01000019">
    <property type="protein sequence ID" value="MBE5919852.1"/>
    <property type="molecule type" value="Genomic_DNA"/>
</dbReference>
<proteinExistence type="predicted"/>
<accession>A0A927U9Y4</accession>
<feature type="compositionally biased region" description="Basic residues" evidence="2">
    <location>
        <begin position="67"/>
        <end position="80"/>
    </location>
</feature>
<name>A0A927U9Y4_9FIRM</name>
<evidence type="ECO:0000313" key="5">
    <source>
        <dbReference type="Proteomes" id="UP000766246"/>
    </source>
</evidence>
<dbReference type="SMART" id="SM00271">
    <property type="entry name" value="DnaJ"/>
    <property type="match status" value="1"/>
</dbReference>
<evidence type="ECO:0000256" key="1">
    <source>
        <dbReference type="ARBA" id="ARBA00022705"/>
    </source>
</evidence>
<dbReference type="PROSITE" id="PS50076">
    <property type="entry name" value="DNAJ_2"/>
    <property type="match status" value="1"/>
</dbReference>
<dbReference type="SUPFAM" id="SSF46565">
    <property type="entry name" value="Chaperone J-domain"/>
    <property type="match status" value="1"/>
</dbReference>
<dbReference type="Proteomes" id="UP000766246">
    <property type="component" value="Unassembled WGS sequence"/>
</dbReference>
<dbReference type="GO" id="GO:0006260">
    <property type="term" value="P:DNA replication"/>
    <property type="evidence" value="ECO:0007669"/>
    <property type="project" value="UniProtKB-KW"/>
</dbReference>
<comment type="caution">
    <text evidence="4">The sequence shown here is derived from an EMBL/GenBank/DDBJ whole genome shotgun (WGS) entry which is preliminary data.</text>
</comment>
<dbReference type="InterPro" id="IPR001623">
    <property type="entry name" value="DnaJ_domain"/>
</dbReference>
<feature type="region of interest" description="Disordered" evidence="2">
    <location>
        <begin position="59"/>
        <end position="82"/>
    </location>
</feature>
<reference evidence="4" key="1">
    <citation type="submission" date="2019-04" db="EMBL/GenBank/DDBJ databases">
        <title>Evolution of Biomass-Degrading Anaerobic Consortia Revealed by Metagenomics.</title>
        <authorList>
            <person name="Peng X."/>
        </authorList>
    </citation>
    <scope>NUCLEOTIDE SEQUENCE</scope>
    <source>
        <strain evidence="4">SIG311</strain>
    </source>
</reference>
<evidence type="ECO:0000256" key="2">
    <source>
        <dbReference type="SAM" id="MobiDB-lite"/>
    </source>
</evidence>
<feature type="domain" description="J" evidence="3">
    <location>
        <begin position="5"/>
        <end position="60"/>
    </location>
</feature>